<name>A0ABP7UWA5_9BACT</name>
<sequence length="150" mass="15821">MKISLNKLAAFALFTGLTFAGDLVQAQNRIGLAVQQGNGAYVQKTDRVGCTSNAFLGIPTLAQNGCVNMKQVKFIVAPSGQSSSVWKGTVPAESRPSTRITFNSTYTEEVEGPTKGLVYNTVAVTEPNGDVTFTLTARGNKMAGKAASKK</sequence>
<feature type="signal peptide" evidence="1">
    <location>
        <begin position="1"/>
        <end position="20"/>
    </location>
</feature>
<evidence type="ECO:0000256" key="1">
    <source>
        <dbReference type="SAM" id="SignalP"/>
    </source>
</evidence>
<dbReference type="RefSeq" id="WP_345059494.1">
    <property type="nucleotide sequence ID" value="NZ_BAABDK010000035.1"/>
</dbReference>
<dbReference type="EMBL" id="BAABDK010000035">
    <property type="protein sequence ID" value="GAA4054379.1"/>
    <property type="molecule type" value="Genomic_DNA"/>
</dbReference>
<comment type="caution">
    <text evidence="2">The sequence shown here is derived from an EMBL/GenBank/DDBJ whole genome shotgun (WGS) entry which is preliminary data.</text>
</comment>
<proteinExistence type="predicted"/>
<protein>
    <submittedName>
        <fullName evidence="2">Uncharacterized protein</fullName>
    </submittedName>
</protein>
<keyword evidence="1" id="KW-0732">Signal</keyword>
<evidence type="ECO:0000313" key="2">
    <source>
        <dbReference type="EMBL" id="GAA4054379.1"/>
    </source>
</evidence>
<reference evidence="3" key="1">
    <citation type="journal article" date="2019" name="Int. J. Syst. Evol. Microbiol.">
        <title>The Global Catalogue of Microorganisms (GCM) 10K type strain sequencing project: providing services to taxonomists for standard genome sequencing and annotation.</title>
        <authorList>
            <consortium name="The Broad Institute Genomics Platform"/>
            <consortium name="The Broad Institute Genome Sequencing Center for Infectious Disease"/>
            <person name="Wu L."/>
            <person name="Ma J."/>
        </authorList>
    </citation>
    <scope>NUCLEOTIDE SEQUENCE [LARGE SCALE GENOMIC DNA]</scope>
    <source>
        <strain evidence="3">JCM 17225</strain>
    </source>
</reference>
<dbReference type="Proteomes" id="UP001501469">
    <property type="component" value="Unassembled WGS sequence"/>
</dbReference>
<accession>A0ABP7UWA5</accession>
<keyword evidence="3" id="KW-1185">Reference proteome</keyword>
<organism evidence="2 3">
    <name type="scientific">Hymenobacter glaciei</name>
    <dbReference type="NCBI Taxonomy" id="877209"/>
    <lineage>
        <taxon>Bacteria</taxon>
        <taxon>Pseudomonadati</taxon>
        <taxon>Bacteroidota</taxon>
        <taxon>Cytophagia</taxon>
        <taxon>Cytophagales</taxon>
        <taxon>Hymenobacteraceae</taxon>
        <taxon>Hymenobacter</taxon>
    </lineage>
</organism>
<feature type="chain" id="PRO_5046099813" evidence="1">
    <location>
        <begin position="21"/>
        <end position="150"/>
    </location>
</feature>
<evidence type="ECO:0000313" key="3">
    <source>
        <dbReference type="Proteomes" id="UP001501469"/>
    </source>
</evidence>
<gene>
    <name evidence="2" type="ORF">GCM10022409_46790</name>
</gene>